<protein>
    <submittedName>
        <fullName evidence="3">SMC family ATPase</fullName>
    </submittedName>
</protein>
<dbReference type="GO" id="GO:0006302">
    <property type="term" value="P:double-strand break repair"/>
    <property type="evidence" value="ECO:0007669"/>
    <property type="project" value="InterPro"/>
</dbReference>
<evidence type="ECO:0000313" key="3">
    <source>
        <dbReference type="EMBL" id="HGH00214.1"/>
    </source>
</evidence>
<dbReference type="GO" id="GO:0016887">
    <property type="term" value="F:ATP hydrolysis activity"/>
    <property type="evidence" value="ECO:0007669"/>
    <property type="project" value="InterPro"/>
</dbReference>
<feature type="domain" description="Rad50/SbcC-type AAA" evidence="2">
    <location>
        <begin position="5"/>
        <end position="235"/>
    </location>
</feature>
<feature type="coiled-coil region" evidence="1">
    <location>
        <begin position="540"/>
        <end position="656"/>
    </location>
</feature>
<dbReference type="Pfam" id="PF13476">
    <property type="entry name" value="AAA_23"/>
    <property type="match status" value="1"/>
</dbReference>
<proteinExistence type="predicted"/>
<organism evidence="3">
    <name type="scientific">Thermodesulfovibrio aggregans</name>
    <dbReference type="NCBI Taxonomy" id="86166"/>
    <lineage>
        <taxon>Bacteria</taxon>
        <taxon>Pseudomonadati</taxon>
        <taxon>Nitrospirota</taxon>
        <taxon>Thermodesulfovibrionia</taxon>
        <taxon>Thermodesulfovibrionales</taxon>
        <taxon>Thermodesulfovibrionaceae</taxon>
        <taxon>Thermodesulfovibrio</taxon>
    </lineage>
</organism>
<name>A0A7C4AKH8_9BACT</name>
<dbReference type="SUPFAM" id="SSF75712">
    <property type="entry name" value="Rad50 coiled-coil Zn hook"/>
    <property type="match status" value="1"/>
</dbReference>
<dbReference type="Gene3D" id="3.40.50.300">
    <property type="entry name" value="P-loop containing nucleotide triphosphate hydrolases"/>
    <property type="match status" value="2"/>
</dbReference>
<keyword evidence="1" id="KW-0175">Coiled coil</keyword>
<feature type="coiled-coil region" evidence="1">
    <location>
        <begin position="370"/>
        <end position="439"/>
    </location>
</feature>
<accession>A0A7C4AKH8</accession>
<dbReference type="PANTHER" id="PTHR32114">
    <property type="entry name" value="ABC TRANSPORTER ABCH.3"/>
    <property type="match status" value="1"/>
</dbReference>
<dbReference type="EMBL" id="DTHO01000076">
    <property type="protein sequence ID" value="HGH00214.1"/>
    <property type="molecule type" value="Genomic_DNA"/>
</dbReference>
<dbReference type="Pfam" id="PF13558">
    <property type="entry name" value="SbcC_Walker_B"/>
    <property type="match status" value="1"/>
</dbReference>
<dbReference type="InterPro" id="IPR027417">
    <property type="entry name" value="P-loop_NTPase"/>
</dbReference>
<dbReference type="AlphaFoldDB" id="A0A7C4AKH8"/>
<comment type="caution">
    <text evidence="3">The sequence shown here is derived from an EMBL/GenBank/DDBJ whole genome shotgun (WGS) entry which is preliminary data.</text>
</comment>
<sequence length="883" mass="102909">MLPISLYIEGLHSYASPVEIDFTRFYKNKLFGIFGDTGSGKSSILDAIILSIYGDSPRLGKQKRTEAINPLKDYIKIKFLFTISGQKYLIERTISKQNKVKLSIHQNGIFIPLTEKDREFELKIKEIIGLTRDEFCKVVILPQNKFAEFLQQKPAERAEMIGNIFDINIFGEPLYNTVNNKLKETETAKAEKEKRLNELQEVTENLINEKESELKSRQDELNKLFIKQKDLNQKLEVFKTLIQILNEKSNYEQKLRLMEEKKSEIEEKRKRLEKQEELHRMIAAAESAIEIKKKIETLKERQKNTKLEINRTEKKLKEINSFVLKINEEIRKITDGEEKLKEKLKKLAFSKDEERLYNILPSVLPDLKKFKDLNEEISKLDKNLAQERTLYEKTFRNITGIVSTDTSLKIDTEDAEKTLEEEIEKLKNYLKELEVKNLASTLSRYLKPGQPCPVCGSIEHPQPFQDNVQEIMKAVENEIGKLEEIKKKIKPELKKLIETRSRISHVNETLKEKEEVVLILKLQIYDKLPQEYWDRADELFLSLKKKKEEYDETIKKIDENRDALIQKNKILNENLSEQANIKAHKEQLEIKLKEIEIDLNKNLENLNEKTGGTDPEELRNRAKSELENIKALAKEIEQWENSLNTVKGALKSAEERLMNLPIKELPDGEPERTINELELISQNIAKINEKIGSIKESIKRDREALVEKGILSDEIKHLSTTSTVLQRLKNILIGKQMVKFLSMYLFNDIIRLANKLLDDLIGKRFRLNISEDLAFSVKDLFYNKDRPVETLSGGETFIVSFALSLALSYYIQLRRKKSIQFFFIDEGFSSLDKDLLESVCNIFQELRSQDRLVGIISHITELKQLIPDHIYVYRDSTGASRIR</sequence>
<reference evidence="3" key="1">
    <citation type="journal article" date="2020" name="mSystems">
        <title>Genome- and Community-Level Interaction Insights into Carbon Utilization and Element Cycling Functions of Hydrothermarchaeota in Hydrothermal Sediment.</title>
        <authorList>
            <person name="Zhou Z."/>
            <person name="Liu Y."/>
            <person name="Xu W."/>
            <person name="Pan J."/>
            <person name="Luo Z.H."/>
            <person name="Li M."/>
        </authorList>
    </citation>
    <scope>NUCLEOTIDE SEQUENCE [LARGE SCALE GENOMIC DNA]</scope>
    <source>
        <strain evidence="3">SpSt-788</strain>
    </source>
</reference>
<gene>
    <name evidence="3" type="ORF">ENV75_07205</name>
</gene>
<feature type="coiled-coil region" evidence="1">
    <location>
        <begin position="175"/>
        <end position="315"/>
    </location>
</feature>
<evidence type="ECO:0000259" key="2">
    <source>
        <dbReference type="Pfam" id="PF13476"/>
    </source>
</evidence>
<evidence type="ECO:0000256" key="1">
    <source>
        <dbReference type="SAM" id="Coils"/>
    </source>
</evidence>
<dbReference type="InterPro" id="IPR038729">
    <property type="entry name" value="Rad50/SbcC_AAA"/>
</dbReference>
<dbReference type="SUPFAM" id="SSF52540">
    <property type="entry name" value="P-loop containing nucleoside triphosphate hydrolases"/>
    <property type="match status" value="1"/>
</dbReference>
<dbReference type="PANTHER" id="PTHR32114:SF2">
    <property type="entry name" value="ABC TRANSPORTER ABCH.3"/>
    <property type="match status" value="1"/>
</dbReference>